<evidence type="ECO:0000313" key="3">
    <source>
        <dbReference type="Proteomes" id="UP000065807"/>
    </source>
</evidence>
<reference evidence="3" key="2">
    <citation type="journal article" date="2016" name="Int. J. Syst. Evol. Microbiol.">
        <title>Complete genome sequence and cell structure of Limnochorda pilosa, a Gram-negative spore-former within the phylum Firmicutes.</title>
        <authorList>
            <person name="Watanabe M."/>
            <person name="Kojima H."/>
            <person name="Fukui M."/>
        </authorList>
    </citation>
    <scope>NUCLEOTIDE SEQUENCE [LARGE SCALE GENOMIC DNA]</scope>
    <source>
        <strain evidence="3">HC45</strain>
    </source>
</reference>
<dbReference type="EMBL" id="AP014924">
    <property type="protein sequence ID" value="BAS29358.1"/>
    <property type="molecule type" value="Genomic_DNA"/>
</dbReference>
<protein>
    <recommendedName>
        <fullName evidence="1">Schlafen AlbA-2 domain-containing protein</fullName>
    </recommendedName>
</protein>
<dbReference type="OrthoDB" id="320597at2"/>
<proteinExistence type="predicted"/>
<dbReference type="Gene3D" id="3.30.950.30">
    <property type="entry name" value="Schlafen, AAA domain"/>
    <property type="match status" value="1"/>
</dbReference>
<sequence length="290" mass="32521">MKREQAEQILLSTYDAVKSGLSVEGPKLDLKRQWWKLRGDEDEFAKDLCAIANSPGNADGVIILGLDKSGQAYDAGVETTGLDEADIQSKANAFIEPRLRWELHEFQIEGKRVAVIVIPRSDSRPHVVRRHRDRENCIFIRRGSQTGLAGRRELDEMFGNRSPVAEPKLFIHSFSLPGYPTNTVTLDCILMTGESAVVVSRGSCTIRFRDETEQPIPIIRLYSHDRDVLTDPSDIFPAVFPPNKVIRFELEGGLRWDSLHKGQRSTAGFSLHVSLDRLEGSPLRTSTALK</sequence>
<accession>A0A0K2SQF2</accession>
<dbReference type="Pfam" id="PF04326">
    <property type="entry name" value="SLFN_AlbA_2"/>
    <property type="match status" value="1"/>
</dbReference>
<dbReference type="RefSeq" id="WP_068140964.1">
    <property type="nucleotide sequence ID" value="NZ_AP014924.1"/>
</dbReference>
<feature type="domain" description="Schlafen AlbA-2" evidence="1">
    <location>
        <begin position="24"/>
        <end position="146"/>
    </location>
</feature>
<dbReference type="InterPro" id="IPR038461">
    <property type="entry name" value="Schlafen_AlbA_2_dom_sf"/>
</dbReference>
<reference evidence="3" key="1">
    <citation type="submission" date="2015-07" db="EMBL/GenBank/DDBJ databases">
        <title>Complete genome sequence and phylogenetic analysis of Limnochorda pilosa.</title>
        <authorList>
            <person name="Watanabe M."/>
            <person name="Kojima H."/>
            <person name="Fukui M."/>
        </authorList>
    </citation>
    <scope>NUCLEOTIDE SEQUENCE [LARGE SCALE GENOMIC DNA]</scope>
    <source>
        <strain evidence="3">HC45</strain>
    </source>
</reference>
<dbReference type="KEGG" id="lpil:LIP_3547"/>
<keyword evidence="3" id="KW-1185">Reference proteome</keyword>
<dbReference type="AlphaFoldDB" id="A0A0K2SQF2"/>
<dbReference type="Proteomes" id="UP000065807">
    <property type="component" value="Chromosome"/>
</dbReference>
<organism evidence="2 3">
    <name type="scientific">Limnochorda pilosa</name>
    <dbReference type="NCBI Taxonomy" id="1555112"/>
    <lineage>
        <taxon>Bacteria</taxon>
        <taxon>Bacillati</taxon>
        <taxon>Bacillota</taxon>
        <taxon>Limnochordia</taxon>
        <taxon>Limnochordales</taxon>
        <taxon>Limnochordaceae</taxon>
        <taxon>Limnochorda</taxon>
    </lineage>
</organism>
<gene>
    <name evidence="2" type="ORF">LIP_3547</name>
</gene>
<dbReference type="STRING" id="1555112.LIP_3547"/>
<evidence type="ECO:0000259" key="1">
    <source>
        <dbReference type="Pfam" id="PF04326"/>
    </source>
</evidence>
<dbReference type="PANTHER" id="PTHR30595">
    <property type="entry name" value="GLPR-RELATED TRANSCRIPTIONAL REPRESSOR"/>
    <property type="match status" value="1"/>
</dbReference>
<dbReference type="PANTHER" id="PTHR30595:SF6">
    <property type="entry name" value="SCHLAFEN ALBA-2 DOMAIN-CONTAINING PROTEIN"/>
    <property type="match status" value="1"/>
</dbReference>
<name>A0A0K2SQF2_LIMPI</name>
<dbReference type="InterPro" id="IPR007421">
    <property type="entry name" value="Schlafen_AlbA_2_dom"/>
</dbReference>
<evidence type="ECO:0000313" key="2">
    <source>
        <dbReference type="EMBL" id="BAS29358.1"/>
    </source>
</evidence>